<dbReference type="PANTHER" id="PTHR11941:SF45">
    <property type="entry name" value="ENOYL-COA DELTA ISOMERASE 1, MITOCHONDRIAL"/>
    <property type="match status" value="1"/>
</dbReference>
<sequence length="264" mass="28905">MPHVRTERCDGGYTIVWLQREPVNTMDLPFWRELSAALAAAEANPAVRGLIFASALKRSVFTAGNDIKELYAPRTSFDRYRKFWVESNQFLARLYRSPLVTLCAIRGACPAGGCCLSLCCDLRLMADGPGHIGLNEVAIGISVPLYWARLMARVIGQSAAERLCQFASLVGPQEAKELGLVDRLVPEAELLPAAESAMRSALALPDSGRALVKERLRGEFSREWEAYPAEEAVGAWQQLEDPATVKMLGAVLARLSGSSKRAKL</sequence>
<dbReference type="Pfam" id="PF00378">
    <property type="entry name" value="ECH_1"/>
    <property type="match status" value="1"/>
</dbReference>
<dbReference type="Gene3D" id="3.90.226.10">
    <property type="entry name" value="2-enoyl-CoA Hydratase, Chain A, domain 1"/>
    <property type="match status" value="1"/>
</dbReference>
<organism evidence="1 2">
    <name type="scientific">Elliptochloris bilobata</name>
    <dbReference type="NCBI Taxonomy" id="381761"/>
    <lineage>
        <taxon>Eukaryota</taxon>
        <taxon>Viridiplantae</taxon>
        <taxon>Chlorophyta</taxon>
        <taxon>core chlorophytes</taxon>
        <taxon>Trebouxiophyceae</taxon>
        <taxon>Trebouxiophyceae incertae sedis</taxon>
        <taxon>Elliptochloris clade</taxon>
        <taxon>Elliptochloris</taxon>
    </lineage>
</organism>
<dbReference type="GO" id="GO:0005739">
    <property type="term" value="C:mitochondrion"/>
    <property type="evidence" value="ECO:0007669"/>
    <property type="project" value="TreeGrafter"/>
</dbReference>
<dbReference type="SUPFAM" id="SSF52096">
    <property type="entry name" value="ClpP/crotonase"/>
    <property type="match status" value="1"/>
</dbReference>
<dbReference type="EMBL" id="JALJOU010000005">
    <property type="protein sequence ID" value="KAK9843818.1"/>
    <property type="molecule type" value="Genomic_DNA"/>
</dbReference>
<name>A0AAW1SC70_9CHLO</name>
<dbReference type="GO" id="GO:0006635">
    <property type="term" value="P:fatty acid beta-oxidation"/>
    <property type="evidence" value="ECO:0007669"/>
    <property type="project" value="TreeGrafter"/>
</dbReference>
<comment type="caution">
    <text evidence="1">The sequence shown here is derived from an EMBL/GenBank/DDBJ whole genome shotgun (WGS) entry which is preliminary data.</text>
</comment>
<reference evidence="1 2" key="1">
    <citation type="journal article" date="2024" name="Nat. Commun.">
        <title>Phylogenomics reveals the evolutionary origins of lichenization in chlorophyte algae.</title>
        <authorList>
            <person name="Puginier C."/>
            <person name="Libourel C."/>
            <person name="Otte J."/>
            <person name="Skaloud P."/>
            <person name="Haon M."/>
            <person name="Grisel S."/>
            <person name="Petersen M."/>
            <person name="Berrin J.G."/>
            <person name="Delaux P.M."/>
            <person name="Dal Grande F."/>
            <person name="Keller J."/>
        </authorList>
    </citation>
    <scope>NUCLEOTIDE SEQUENCE [LARGE SCALE GENOMIC DNA]</scope>
    <source>
        <strain evidence="1 2">SAG 245.80</strain>
    </source>
</reference>
<dbReference type="PANTHER" id="PTHR11941">
    <property type="entry name" value="ENOYL-COA HYDRATASE-RELATED"/>
    <property type="match status" value="1"/>
</dbReference>
<proteinExistence type="predicted"/>
<dbReference type="Proteomes" id="UP001445335">
    <property type="component" value="Unassembled WGS sequence"/>
</dbReference>
<dbReference type="InterPro" id="IPR029045">
    <property type="entry name" value="ClpP/crotonase-like_dom_sf"/>
</dbReference>
<evidence type="ECO:0000313" key="1">
    <source>
        <dbReference type="EMBL" id="KAK9843818.1"/>
    </source>
</evidence>
<dbReference type="InterPro" id="IPR001753">
    <property type="entry name" value="Enoyl-CoA_hydra/iso"/>
</dbReference>
<dbReference type="CDD" id="cd06558">
    <property type="entry name" value="crotonase-like"/>
    <property type="match status" value="1"/>
</dbReference>
<keyword evidence="2" id="KW-1185">Reference proteome</keyword>
<evidence type="ECO:0000313" key="2">
    <source>
        <dbReference type="Proteomes" id="UP001445335"/>
    </source>
</evidence>
<accession>A0AAW1SC70</accession>
<dbReference type="AlphaFoldDB" id="A0AAW1SC70"/>
<protein>
    <submittedName>
        <fullName evidence="1">Uncharacterized protein</fullName>
    </submittedName>
</protein>
<gene>
    <name evidence="1" type="ORF">WJX81_007504</name>
</gene>